<evidence type="ECO:0000256" key="6">
    <source>
        <dbReference type="SAM" id="Phobius"/>
    </source>
</evidence>
<organism evidence="8 9">
    <name type="scientific">Candidatus Roizmanbacteria bacterium CG_4_10_14_0_8_um_filter_33_9</name>
    <dbReference type="NCBI Taxonomy" id="1974826"/>
    <lineage>
        <taxon>Bacteria</taxon>
        <taxon>Candidatus Roizmaniibacteriota</taxon>
    </lineage>
</organism>
<evidence type="ECO:0000256" key="5">
    <source>
        <dbReference type="ARBA" id="ARBA00023136"/>
    </source>
</evidence>
<feature type="transmembrane region" description="Helical" evidence="6">
    <location>
        <begin position="75"/>
        <end position="94"/>
    </location>
</feature>
<comment type="subcellular location">
    <subcellularLocation>
        <location evidence="1">Cell membrane</location>
        <topology evidence="1">Multi-pass membrane protein</topology>
    </subcellularLocation>
</comment>
<dbReference type="Pfam" id="PF03772">
    <property type="entry name" value="Competence"/>
    <property type="match status" value="1"/>
</dbReference>
<feature type="transmembrane region" description="Helical" evidence="6">
    <location>
        <begin position="141"/>
        <end position="159"/>
    </location>
</feature>
<evidence type="ECO:0000259" key="7">
    <source>
        <dbReference type="Pfam" id="PF03772"/>
    </source>
</evidence>
<feature type="transmembrane region" description="Helical" evidence="6">
    <location>
        <begin position="180"/>
        <end position="198"/>
    </location>
</feature>
<evidence type="ECO:0000313" key="8">
    <source>
        <dbReference type="EMBL" id="PIY72352.1"/>
    </source>
</evidence>
<sequence length="268" mass="29611">MINPTLFTSLINMYLPEPHASLLNGIIFGIPIRTAKSFYTQLKTVGLLHIVVLSGMNISILANLVGIATQSFGKKISVCIAIVTIILFICFVGPQPPIIRAGCMGILSYIAILSGRQYVALFGLFLSSVFIAIFYPQWITSLSFQLSAGATLGIILFGQTKEQKCQTKTKQIIFGLYKEMRSSFAAQILTAPLIFITFKQVSFISIVSNLFVSWTIIPLMIFGFLTSVLGTINFYLGIPIAYLCYGLLSYFIFIVDTLSKIPFAFVQF</sequence>
<dbReference type="PANTHER" id="PTHR30619">
    <property type="entry name" value="DNA INTERNALIZATION/COMPETENCE PROTEIN COMEC/REC2"/>
    <property type="match status" value="1"/>
</dbReference>
<keyword evidence="5 6" id="KW-0472">Membrane</keyword>
<keyword evidence="4 6" id="KW-1133">Transmembrane helix</keyword>
<proteinExistence type="predicted"/>
<dbReference type="NCBIfam" id="TIGR00360">
    <property type="entry name" value="ComEC_N-term"/>
    <property type="match status" value="1"/>
</dbReference>
<feature type="domain" description="ComEC/Rec2-related protein" evidence="7">
    <location>
        <begin position="35"/>
        <end position="267"/>
    </location>
</feature>
<evidence type="ECO:0000256" key="1">
    <source>
        <dbReference type="ARBA" id="ARBA00004651"/>
    </source>
</evidence>
<evidence type="ECO:0000256" key="4">
    <source>
        <dbReference type="ARBA" id="ARBA00022989"/>
    </source>
</evidence>
<dbReference type="Proteomes" id="UP000229401">
    <property type="component" value="Unassembled WGS sequence"/>
</dbReference>
<feature type="transmembrane region" description="Helical" evidence="6">
    <location>
        <begin position="232"/>
        <end position="255"/>
    </location>
</feature>
<comment type="caution">
    <text evidence="8">The sequence shown here is derived from an EMBL/GenBank/DDBJ whole genome shotgun (WGS) entry which is preliminary data.</text>
</comment>
<keyword evidence="2" id="KW-1003">Cell membrane</keyword>
<protein>
    <recommendedName>
        <fullName evidence="7">ComEC/Rec2-related protein domain-containing protein</fullName>
    </recommendedName>
</protein>
<keyword evidence="3 6" id="KW-0812">Transmembrane</keyword>
<dbReference type="InterPro" id="IPR004477">
    <property type="entry name" value="ComEC_N"/>
</dbReference>
<evidence type="ECO:0000256" key="3">
    <source>
        <dbReference type="ARBA" id="ARBA00022692"/>
    </source>
</evidence>
<dbReference type="GO" id="GO:0005886">
    <property type="term" value="C:plasma membrane"/>
    <property type="evidence" value="ECO:0007669"/>
    <property type="project" value="UniProtKB-SubCell"/>
</dbReference>
<dbReference type="AlphaFoldDB" id="A0A2M7QJ80"/>
<dbReference type="PANTHER" id="PTHR30619:SF7">
    <property type="entry name" value="BETA-LACTAMASE DOMAIN PROTEIN"/>
    <property type="match status" value="1"/>
</dbReference>
<feature type="transmembrane region" description="Helical" evidence="6">
    <location>
        <begin position="204"/>
        <end position="225"/>
    </location>
</feature>
<gene>
    <name evidence="8" type="ORF">COY87_01385</name>
</gene>
<accession>A0A2M7QJ80</accession>
<feature type="transmembrane region" description="Helical" evidence="6">
    <location>
        <begin position="20"/>
        <end position="39"/>
    </location>
</feature>
<dbReference type="InterPro" id="IPR052159">
    <property type="entry name" value="Competence_DNA_uptake"/>
</dbReference>
<name>A0A2M7QJ80_9BACT</name>
<evidence type="ECO:0000313" key="9">
    <source>
        <dbReference type="Proteomes" id="UP000229401"/>
    </source>
</evidence>
<reference evidence="9" key="1">
    <citation type="submission" date="2017-09" db="EMBL/GenBank/DDBJ databases">
        <title>Depth-based differentiation of microbial function through sediment-hosted aquifers and enrichment of novel symbionts in the deep terrestrial subsurface.</title>
        <authorList>
            <person name="Probst A.J."/>
            <person name="Ladd B."/>
            <person name="Jarett J.K."/>
            <person name="Geller-Mcgrath D.E."/>
            <person name="Sieber C.M.K."/>
            <person name="Emerson J.B."/>
            <person name="Anantharaman K."/>
            <person name="Thomas B.C."/>
            <person name="Malmstrom R."/>
            <person name="Stieglmeier M."/>
            <person name="Klingl A."/>
            <person name="Woyke T."/>
            <person name="Ryan C.M."/>
            <person name="Banfield J.F."/>
        </authorList>
    </citation>
    <scope>NUCLEOTIDE SEQUENCE [LARGE SCALE GENOMIC DNA]</scope>
</reference>
<evidence type="ECO:0000256" key="2">
    <source>
        <dbReference type="ARBA" id="ARBA00022475"/>
    </source>
</evidence>
<feature type="transmembrane region" description="Helical" evidence="6">
    <location>
        <begin position="106"/>
        <end position="135"/>
    </location>
</feature>
<dbReference type="EMBL" id="PFLI01000051">
    <property type="protein sequence ID" value="PIY72352.1"/>
    <property type="molecule type" value="Genomic_DNA"/>
</dbReference>
<feature type="transmembrane region" description="Helical" evidence="6">
    <location>
        <begin position="46"/>
        <end position="69"/>
    </location>
</feature>